<keyword evidence="11" id="KW-0496">Mitochondrion</keyword>
<evidence type="ECO:0000256" key="3">
    <source>
        <dbReference type="ARBA" id="ARBA00022692"/>
    </source>
</evidence>
<keyword evidence="12" id="KW-1185">Reference proteome</keyword>
<feature type="transmembrane region" description="Helical" evidence="9">
    <location>
        <begin position="213"/>
        <end position="233"/>
    </location>
</feature>
<dbReference type="GO" id="GO:0046872">
    <property type="term" value="F:metal ion binding"/>
    <property type="evidence" value="ECO:0007669"/>
    <property type="project" value="UniProtKB-KW"/>
</dbReference>
<evidence type="ECO:0000256" key="5">
    <source>
        <dbReference type="ARBA" id="ARBA00022989"/>
    </source>
</evidence>
<feature type="binding site" evidence="8">
    <location>
        <position position="212"/>
    </location>
    <ligand>
        <name>Zn(2+)</name>
        <dbReference type="ChEBI" id="CHEBI:29105"/>
        <note>catalytic</note>
    </ligand>
</feature>
<dbReference type="Proteomes" id="UP000039324">
    <property type="component" value="Unassembled WGS sequence"/>
</dbReference>
<comment type="cofactor">
    <cofactor evidence="8">
        <name>Zn(2+)</name>
        <dbReference type="ChEBI" id="CHEBI:29105"/>
    </cofactor>
</comment>
<feature type="transmembrane region" description="Helical" evidence="9">
    <location>
        <begin position="30"/>
        <end position="48"/>
    </location>
</feature>
<dbReference type="PANTHER" id="PTHR46187">
    <property type="entry name" value="ALKALINE CERAMIDASE 3"/>
    <property type="match status" value="1"/>
</dbReference>
<feature type="transmembrane region" description="Helical" evidence="9">
    <location>
        <begin position="60"/>
        <end position="79"/>
    </location>
</feature>
<reference evidence="11 13" key="2">
    <citation type="submission" date="2018-03" db="EMBL/GenBank/DDBJ databases">
        <authorList>
            <person name="Fogelqvist J."/>
        </authorList>
    </citation>
    <scope>NUCLEOTIDE SEQUENCE [LARGE SCALE GENOMIC DNA]</scope>
</reference>
<feature type="transmembrane region" description="Helical" evidence="9">
    <location>
        <begin position="91"/>
        <end position="106"/>
    </location>
</feature>
<keyword evidence="8" id="KW-0862">Zinc</keyword>
<keyword evidence="7" id="KW-0479">Metal-binding</keyword>
<dbReference type="Proteomes" id="UP000290189">
    <property type="component" value="Unassembled WGS sequence"/>
</dbReference>
<dbReference type="EMBL" id="OVEO01000013">
    <property type="protein sequence ID" value="SPR00150.1"/>
    <property type="molecule type" value="Genomic_DNA"/>
</dbReference>
<evidence type="ECO:0000256" key="7">
    <source>
        <dbReference type="PIRSR" id="PIRSR608901-1"/>
    </source>
</evidence>
<dbReference type="InterPro" id="IPR008901">
    <property type="entry name" value="ACER"/>
</dbReference>
<evidence type="ECO:0000256" key="4">
    <source>
        <dbReference type="ARBA" id="ARBA00022801"/>
    </source>
</evidence>
<feature type="binding site" evidence="7">
    <location>
        <position position="29"/>
    </location>
    <ligand>
        <name>Ca(2+)</name>
        <dbReference type="ChEBI" id="CHEBI:29108"/>
    </ligand>
</feature>
<evidence type="ECO:0000256" key="6">
    <source>
        <dbReference type="ARBA" id="ARBA00023136"/>
    </source>
</evidence>
<dbReference type="STRING" id="37360.A0A0G4IL32"/>
<dbReference type="AlphaFoldDB" id="A0A0G4IL32"/>
<dbReference type="PANTHER" id="PTHR46187:SF3">
    <property type="entry name" value="ALKALINE CERAMIDASE 3"/>
    <property type="match status" value="1"/>
</dbReference>
<feature type="binding site" evidence="8">
    <location>
        <position position="208"/>
    </location>
    <ligand>
        <name>Zn(2+)</name>
        <dbReference type="ChEBI" id="CHEBI:29105"/>
        <note>catalytic</note>
    </ligand>
</feature>
<feature type="binding site" evidence="7">
    <location>
        <position position="15"/>
    </location>
    <ligand>
        <name>Ca(2+)</name>
        <dbReference type="ChEBI" id="CHEBI:29108"/>
    </ligand>
</feature>
<keyword evidence="4" id="KW-0378">Hydrolase</keyword>
<evidence type="ECO:0000313" key="10">
    <source>
        <dbReference type="EMBL" id="CEO95869.1"/>
    </source>
</evidence>
<evidence type="ECO:0000313" key="12">
    <source>
        <dbReference type="Proteomes" id="UP000039324"/>
    </source>
</evidence>
<reference evidence="10 12" key="1">
    <citation type="submission" date="2015-02" db="EMBL/GenBank/DDBJ databases">
        <authorList>
            <person name="Chooi Y.-H."/>
        </authorList>
    </citation>
    <scope>NUCLEOTIDE SEQUENCE [LARGE SCALE GENOMIC DNA]</scope>
    <source>
        <strain evidence="10">E3</strain>
    </source>
</reference>
<comment type="similarity">
    <text evidence="2">Belongs to the alkaline ceramidase family.</text>
</comment>
<accession>A0A0G4IL32</accession>
<evidence type="ECO:0000313" key="13">
    <source>
        <dbReference type="Proteomes" id="UP000290189"/>
    </source>
</evidence>
<evidence type="ECO:0000313" key="11">
    <source>
        <dbReference type="EMBL" id="SPR00150.1"/>
    </source>
</evidence>
<dbReference type="OMA" id="YVITRYI"/>
<protein>
    <recommendedName>
        <fullName evidence="14">Alkaline ceramidase</fullName>
    </recommendedName>
</protein>
<dbReference type="OrthoDB" id="187171at2759"/>
<geneLocation type="mitochondrion" evidence="11"/>
<name>A0A0G4IL32_PLABS</name>
<proteinExistence type="inferred from homology"/>
<evidence type="ECO:0000256" key="8">
    <source>
        <dbReference type="PIRSR" id="PIRSR608901-2"/>
    </source>
</evidence>
<dbReference type="GO" id="GO:0005789">
    <property type="term" value="C:endoplasmic reticulum membrane"/>
    <property type="evidence" value="ECO:0007669"/>
    <property type="project" value="TreeGrafter"/>
</dbReference>
<evidence type="ECO:0008006" key="14">
    <source>
        <dbReference type="Google" id="ProtNLM"/>
    </source>
</evidence>
<feature type="transmembrane region" description="Helical" evidence="9">
    <location>
        <begin position="171"/>
        <end position="193"/>
    </location>
</feature>
<keyword evidence="7" id="KW-0106">Calcium</keyword>
<organism evidence="10 12">
    <name type="scientific">Plasmodiophora brassicae</name>
    <name type="common">Clubroot disease agent</name>
    <dbReference type="NCBI Taxonomy" id="37360"/>
    <lineage>
        <taxon>Eukaryota</taxon>
        <taxon>Sar</taxon>
        <taxon>Rhizaria</taxon>
        <taxon>Endomyxa</taxon>
        <taxon>Phytomyxea</taxon>
        <taxon>Plasmodiophorida</taxon>
        <taxon>Plasmodiophoridae</taxon>
        <taxon>Plasmodiophora</taxon>
    </lineage>
</organism>
<gene>
    <name evidence="10" type="ORF">PBRA_004582</name>
    <name evidence="11" type="ORF">PLBR_LOCUS7365</name>
</gene>
<dbReference type="EMBL" id="CDSF01000035">
    <property type="protein sequence ID" value="CEO95869.1"/>
    <property type="molecule type" value="Genomic_DNA"/>
</dbReference>
<feature type="binding site" evidence="7">
    <location>
        <position position="18"/>
    </location>
    <ligand>
        <name>Ca(2+)</name>
        <dbReference type="ChEBI" id="CHEBI:29108"/>
    </ligand>
</feature>
<evidence type="ECO:0000256" key="2">
    <source>
        <dbReference type="ARBA" id="ARBA00009780"/>
    </source>
</evidence>
<feature type="binding site" evidence="8">
    <location>
        <position position="78"/>
    </location>
    <ligand>
        <name>Zn(2+)</name>
        <dbReference type="ChEBI" id="CHEBI:29105"/>
        <note>catalytic</note>
    </ligand>
</feature>
<dbReference type="GO" id="GO:0016811">
    <property type="term" value="F:hydrolase activity, acting on carbon-nitrogen (but not peptide) bonds, in linear amides"/>
    <property type="evidence" value="ECO:0007669"/>
    <property type="project" value="InterPro"/>
</dbReference>
<feature type="transmembrane region" description="Helical" evidence="9">
    <location>
        <begin position="113"/>
        <end position="133"/>
    </location>
</feature>
<evidence type="ECO:0000256" key="9">
    <source>
        <dbReference type="SAM" id="Phobius"/>
    </source>
</evidence>
<feature type="transmembrane region" description="Helical" evidence="9">
    <location>
        <begin position="139"/>
        <end position="159"/>
    </location>
</feature>
<comment type="subcellular location">
    <subcellularLocation>
        <location evidence="1">Membrane</location>
        <topology evidence="1">Multi-pass membrane protein</topology>
    </subcellularLocation>
</comment>
<keyword evidence="5 9" id="KW-1133">Transmembrane helix</keyword>
<dbReference type="GO" id="GO:0046514">
    <property type="term" value="P:ceramide catabolic process"/>
    <property type="evidence" value="ECO:0007669"/>
    <property type="project" value="TreeGrafter"/>
</dbReference>
<keyword evidence="3 9" id="KW-0812">Transmembrane</keyword>
<feature type="binding site" evidence="7">
    <location>
        <position position="20"/>
    </location>
    <ligand>
        <name>Ca(2+)</name>
        <dbReference type="ChEBI" id="CHEBI:29108"/>
    </ligand>
</feature>
<sequence>MGSDGVWGNVDATVDFCEGNYALVPWLAEAFNTISSVPIIVMGVIGLIETRRYASRERRFALAFSAIIMVGIGSTVFHATLRRGAQMLDELPMLLANFVFVFMLIERHADRKIPWLPGALWLSALALTCIYLFSDQYWIFLLAYSAQVTYIFLRSCVVARRLSREEVTPGARVALTMFMLAGLTYFTGFGLWVVDQLMCQHVQSFHLHSFWHVLAGFGTSSWIQFQLAVRGVACRKAVSMRFLPSGQNPILPQVVFGRPVKSSSN</sequence>
<dbReference type="Pfam" id="PF05875">
    <property type="entry name" value="Ceramidase"/>
    <property type="match status" value="1"/>
</dbReference>
<keyword evidence="6 9" id="KW-0472">Membrane</keyword>
<dbReference type="GO" id="GO:0046513">
    <property type="term" value="P:ceramide biosynthetic process"/>
    <property type="evidence" value="ECO:0007669"/>
    <property type="project" value="TreeGrafter"/>
</dbReference>
<evidence type="ECO:0000256" key="1">
    <source>
        <dbReference type="ARBA" id="ARBA00004141"/>
    </source>
</evidence>